<evidence type="ECO:0000259" key="1">
    <source>
        <dbReference type="Pfam" id="PF08818"/>
    </source>
</evidence>
<sequence>MSAEKSGSFDDIVRLAPDAVQPVVRRLRDLVLAADPETCLVVQLGYRAANFGVGTKKMTESYLHIIPHARWVNLGFNYGVALDDPDNLLEGTGAKMRHVKIRSMAECANPALVDLIRSAASERKNALGYN</sequence>
<dbReference type="InterPro" id="IPR014922">
    <property type="entry name" value="YdhG-like"/>
</dbReference>
<feature type="domain" description="YdhG-like" evidence="1">
    <location>
        <begin position="21"/>
        <end position="119"/>
    </location>
</feature>
<protein>
    <submittedName>
        <fullName evidence="2">DUF1801 domain-containing protein</fullName>
    </submittedName>
</protein>
<name>A0ABY7Z0J6_9HYPH</name>
<accession>A0ABY7Z0J6</accession>
<reference evidence="2 3" key="1">
    <citation type="submission" date="2023-02" db="EMBL/GenBank/DDBJ databases">
        <title>Devosia chondri sp. nov., isolated from the phycosphere of marine algae.</title>
        <authorList>
            <person name="Kim J.M."/>
            <person name="Lee J.K."/>
            <person name="Choi B.J."/>
            <person name="Bayburt H."/>
            <person name="Jeon C.O."/>
        </authorList>
    </citation>
    <scope>NUCLEOTIDE SEQUENCE [LARGE SCALE GENOMIC DNA]</scope>
    <source>
        <strain evidence="2 3">G2-5</strain>
    </source>
</reference>
<dbReference type="Pfam" id="PF08818">
    <property type="entry name" value="DUF1801"/>
    <property type="match status" value="1"/>
</dbReference>
<evidence type="ECO:0000313" key="2">
    <source>
        <dbReference type="EMBL" id="WDR07121.1"/>
    </source>
</evidence>
<organism evidence="2 3">
    <name type="scientific">Devosia rhodophyticola</name>
    <dbReference type="NCBI Taxonomy" id="3026423"/>
    <lineage>
        <taxon>Bacteria</taxon>
        <taxon>Pseudomonadati</taxon>
        <taxon>Pseudomonadota</taxon>
        <taxon>Alphaproteobacteria</taxon>
        <taxon>Hyphomicrobiales</taxon>
        <taxon>Devosiaceae</taxon>
        <taxon>Devosia</taxon>
    </lineage>
</organism>
<dbReference type="RefSeq" id="WP_282212634.1">
    <property type="nucleotide sequence ID" value="NZ_CP118247.1"/>
</dbReference>
<dbReference type="SUPFAM" id="SSF159888">
    <property type="entry name" value="YdhG-like"/>
    <property type="match status" value="1"/>
</dbReference>
<proteinExistence type="predicted"/>
<dbReference type="Proteomes" id="UP001222118">
    <property type="component" value="Chromosome"/>
</dbReference>
<dbReference type="EMBL" id="CP118247">
    <property type="protein sequence ID" value="WDR07121.1"/>
    <property type="molecule type" value="Genomic_DNA"/>
</dbReference>
<gene>
    <name evidence="2" type="ORF">PSQ90_06715</name>
</gene>
<evidence type="ECO:0000313" key="3">
    <source>
        <dbReference type="Proteomes" id="UP001222118"/>
    </source>
</evidence>
<keyword evidence="3" id="KW-1185">Reference proteome</keyword>